<dbReference type="CDD" id="cd03255">
    <property type="entry name" value="ABC_MJ0796_LolCDE_FtsE"/>
    <property type="match status" value="1"/>
</dbReference>
<dbReference type="SMART" id="SM00382">
    <property type="entry name" value="AAA"/>
    <property type="match status" value="1"/>
</dbReference>
<comment type="similarity">
    <text evidence="7">Belongs to the ABC transporter superfamily. Macrolide exporter (TC 3.A.1.122) family.</text>
</comment>
<keyword evidence="1" id="KW-0813">Transport</keyword>
<evidence type="ECO:0000256" key="3">
    <source>
        <dbReference type="ARBA" id="ARBA00022741"/>
    </source>
</evidence>
<organism evidence="10 11">
    <name type="scientific">Candidatus Accumulibacter appositus</name>
    <dbReference type="NCBI Taxonomy" id="1454003"/>
    <lineage>
        <taxon>Bacteria</taxon>
        <taxon>Pseudomonadati</taxon>
        <taxon>Pseudomonadota</taxon>
        <taxon>Betaproteobacteria</taxon>
        <taxon>Candidatus Accumulibacter</taxon>
    </lineage>
</organism>
<feature type="domain" description="ABC transporter" evidence="9">
    <location>
        <begin position="4"/>
        <end position="244"/>
    </location>
</feature>
<evidence type="ECO:0000256" key="6">
    <source>
        <dbReference type="ARBA" id="ARBA00023251"/>
    </source>
</evidence>
<keyword evidence="6" id="KW-0046">Antibiotic resistance</keyword>
<dbReference type="InterPro" id="IPR017871">
    <property type="entry name" value="ABC_transporter-like_CS"/>
</dbReference>
<name>A0A011PMZ4_9PROT</name>
<dbReference type="Gene3D" id="3.40.50.300">
    <property type="entry name" value="P-loop containing nucleotide triphosphate hydrolases"/>
    <property type="match status" value="1"/>
</dbReference>
<dbReference type="EMBL" id="JEMX01000077">
    <property type="protein sequence ID" value="EXI78235.1"/>
    <property type="molecule type" value="Genomic_DNA"/>
</dbReference>
<dbReference type="GO" id="GO:0016887">
    <property type="term" value="F:ATP hydrolysis activity"/>
    <property type="evidence" value="ECO:0007669"/>
    <property type="project" value="InterPro"/>
</dbReference>
<keyword evidence="5" id="KW-1133">Transmembrane helix</keyword>
<keyword evidence="2" id="KW-1003">Cell membrane</keyword>
<accession>A0A011PMZ4</accession>
<feature type="compositionally biased region" description="Basic and acidic residues" evidence="8">
    <location>
        <begin position="274"/>
        <end position="285"/>
    </location>
</feature>
<keyword evidence="5" id="KW-0472">Membrane</keyword>
<evidence type="ECO:0000259" key="9">
    <source>
        <dbReference type="PROSITE" id="PS50893"/>
    </source>
</evidence>
<dbReference type="InterPro" id="IPR017911">
    <property type="entry name" value="MacB-like_ATP-bd"/>
</dbReference>
<sequence>MSVVRIEHVCKDYQLGEQKVQALKDITLAFDAGVFLAIAGPSGSGKTTLLNLIGCIDTPSSGKIYINEQDVSGRTPNQLADLRARTIGFIFQTFNLLPVLSAAENVEYPLLQRRDMSAADRRRRVAYFLDIVGLSKFATHRPNQLSGGQRQRVAIARALVIKPAIVLADEPTANLDHQTGEEILLLMKKINRALKTTFIFSTHDKRVIAKADRLVRVEDGEIALLGVRSSRKWSVARHRPAEAVADKAASNAASEVPTADGHDKQHSGPTEAPDNDRENRNADQK</sequence>
<dbReference type="Pfam" id="PF00005">
    <property type="entry name" value="ABC_tran"/>
    <property type="match status" value="1"/>
</dbReference>
<protein>
    <submittedName>
        <fullName evidence="10">ABC transporter ATP-binding protein YtrE</fullName>
    </submittedName>
</protein>
<dbReference type="InterPro" id="IPR003593">
    <property type="entry name" value="AAA+_ATPase"/>
</dbReference>
<evidence type="ECO:0000256" key="5">
    <source>
        <dbReference type="ARBA" id="ARBA00022989"/>
    </source>
</evidence>
<dbReference type="GO" id="GO:0046677">
    <property type="term" value="P:response to antibiotic"/>
    <property type="evidence" value="ECO:0007669"/>
    <property type="project" value="UniProtKB-KW"/>
</dbReference>
<dbReference type="GO" id="GO:0022857">
    <property type="term" value="F:transmembrane transporter activity"/>
    <property type="evidence" value="ECO:0007669"/>
    <property type="project" value="UniProtKB-ARBA"/>
</dbReference>
<dbReference type="GO" id="GO:0098796">
    <property type="term" value="C:membrane protein complex"/>
    <property type="evidence" value="ECO:0007669"/>
    <property type="project" value="UniProtKB-ARBA"/>
</dbReference>
<evidence type="ECO:0000256" key="1">
    <source>
        <dbReference type="ARBA" id="ARBA00022448"/>
    </source>
</evidence>
<dbReference type="PATRIC" id="fig|1454003.3.peg.3260"/>
<dbReference type="STRING" id="1454003.AW10_03205"/>
<keyword evidence="4 10" id="KW-0067">ATP-binding</keyword>
<dbReference type="AlphaFoldDB" id="A0A011PMZ4"/>
<evidence type="ECO:0000313" key="10">
    <source>
        <dbReference type="EMBL" id="EXI78235.1"/>
    </source>
</evidence>
<keyword evidence="5" id="KW-0812">Transmembrane</keyword>
<dbReference type="GO" id="GO:0005524">
    <property type="term" value="F:ATP binding"/>
    <property type="evidence" value="ECO:0007669"/>
    <property type="project" value="UniProtKB-KW"/>
</dbReference>
<reference evidence="10 11" key="1">
    <citation type="submission" date="2014-02" db="EMBL/GenBank/DDBJ databases">
        <title>Expanding our view of genomic diversity in Candidatus Accumulibacter clades.</title>
        <authorList>
            <person name="Skennerton C.T."/>
            <person name="Barr J.J."/>
            <person name="Slater F.R."/>
            <person name="Bond P.L."/>
            <person name="Tyson G.W."/>
        </authorList>
    </citation>
    <scope>NUCLEOTIDE SEQUENCE [LARGE SCALE GENOMIC DNA]</scope>
    <source>
        <strain evidence="11">BA-92</strain>
    </source>
</reference>
<dbReference type="PANTHER" id="PTHR24220">
    <property type="entry name" value="IMPORT ATP-BINDING PROTEIN"/>
    <property type="match status" value="1"/>
</dbReference>
<evidence type="ECO:0000256" key="2">
    <source>
        <dbReference type="ARBA" id="ARBA00022475"/>
    </source>
</evidence>
<dbReference type="InterPro" id="IPR003439">
    <property type="entry name" value="ABC_transporter-like_ATP-bd"/>
</dbReference>
<dbReference type="PANTHER" id="PTHR24220:SF86">
    <property type="entry name" value="ABC TRANSPORTER ABCH.1"/>
    <property type="match status" value="1"/>
</dbReference>
<dbReference type="FunFam" id="3.40.50.300:FF:000032">
    <property type="entry name" value="Export ABC transporter ATP-binding protein"/>
    <property type="match status" value="1"/>
</dbReference>
<evidence type="ECO:0000313" key="11">
    <source>
        <dbReference type="Proteomes" id="UP000021816"/>
    </source>
</evidence>
<evidence type="ECO:0000256" key="4">
    <source>
        <dbReference type="ARBA" id="ARBA00022840"/>
    </source>
</evidence>
<comment type="caution">
    <text evidence="10">The sequence shown here is derived from an EMBL/GenBank/DDBJ whole genome shotgun (WGS) entry which is preliminary data.</text>
</comment>
<dbReference type="SUPFAM" id="SSF52540">
    <property type="entry name" value="P-loop containing nucleoside triphosphate hydrolases"/>
    <property type="match status" value="1"/>
</dbReference>
<dbReference type="PROSITE" id="PS50893">
    <property type="entry name" value="ABC_TRANSPORTER_2"/>
    <property type="match status" value="1"/>
</dbReference>
<evidence type="ECO:0000256" key="7">
    <source>
        <dbReference type="ARBA" id="ARBA00038388"/>
    </source>
</evidence>
<evidence type="ECO:0000256" key="8">
    <source>
        <dbReference type="SAM" id="MobiDB-lite"/>
    </source>
</evidence>
<dbReference type="Proteomes" id="UP000021816">
    <property type="component" value="Unassembled WGS sequence"/>
</dbReference>
<dbReference type="InterPro" id="IPR015854">
    <property type="entry name" value="ABC_transpr_LolD-like"/>
</dbReference>
<feature type="region of interest" description="Disordered" evidence="8">
    <location>
        <begin position="240"/>
        <end position="285"/>
    </location>
</feature>
<dbReference type="InterPro" id="IPR027417">
    <property type="entry name" value="P-loop_NTPase"/>
</dbReference>
<keyword evidence="3" id="KW-0547">Nucleotide-binding</keyword>
<proteinExistence type="inferred from homology"/>
<dbReference type="GO" id="GO:0005886">
    <property type="term" value="C:plasma membrane"/>
    <property type="evidence" value="ECO:0007669"/>
    <property type="project" value="TreeGrafter"/>
</dbReference>
<gene>
    <name evidence="10" type="primary">ytrE_2</name>
    <name evidence="10" type="ORF">AW10_03205</name>
</gene>
<dbReference type="PROSITE" id="PS00211">
    <property type="entry name" value="ABC_TRANSPORTER_1"/>
    <property type="match status" value="1"/>
</dbReference>